<dbReference type="GeneID" id="14402805"/>
<dbReference type="OrthoDB" id="220679at2157"/>
<sequence>MSTEDTTTDSNGAQSITIQTLTNELRALRNRVESLETENKVLERRVETQSDRIEELEERVDKNDQVRTDLAQNTNEATSVAEEAKEIACSASAKVSQVEANNEGESNEATQLPDEIEPSTSPLDFFANCRPYKVRKRFVDERNEQNTYRALLVAKRWDEFATKRTTGDGVFFTREDVRQALTAIMGEQPHGTTITRVWDSIVELGGGDLEERTRQVSPKQPAKQILAIDLETATGLLEDRYCHLDLLEESAASAGGVTPVVTKPTAGTA</sequence>
<organism evidence="3 4">
    <name type="scientific">Natronococcus occultus SP4</name>
    <dbReference type="NCBI Taxonomy" id="694430"/>
    <lineage>
        <taxon>Archaea</taxon>
        <taxon>Methanobacteriati</taxon>
        <taxon>Methanobacteriota</taxon>
        <taxon>Stenosarchaea group</taxon>
        <taxon>Halobacteria</taxon>
        <taxon>Halobacteriales</taxon>
        <taxon>Natrialbaceae</taxon>
        <taxon>Natronococcus</taxon>
    </lineage>
</organism>
<proteinExistence type="predicted"/>
<evidence type="ECO:0000313" key="4">
    <source>
        <dbReference type="Proteomes" id="UP000010878"/>
    </source>
</evidence>
<dbReference type="AlphaFoldDB" id="L0JVP8"/>
<feature type="coiled-coil region" evidence="1">
    <location>
        <begin position="18"/>
        <end position="73"/>
    </location>
</feature>
<reference evidence="3 4" key="1">
    <citation type="submission" date="2012-11" db="EMBL/GenBank/DDBJ databases">
        <title>FINISHED of Natronococcus occultus SP4, DSM 3396.</title>
        <authorList>
            <consortium name="DOE Joint Genome Institute"/>
            <person name="Eisen J."/>
            <person name="Huntemann M."/>
            <person name="Wei C.-L."/>
            <person name="Han J."/>
            <person name="Detter J.C."/>
            <person name="Han C."/>
            <person name="Tapia R."/>
            <person name="Chen A."/>
            <person name="Kyrpides N."/>
            <person name="Mavromatis K."/>
            <person name="Markowitz V."/>
            <person name="Szeto E."/>
            <person name="Ivanova N."/>
            <person name="Mikhailova N."/>
            <person name="Ovchinnikova G."/>
            <person name="Pagani I."/>
            <person name="Pati A."/>
            <person name="Goodwin L."/>
            <person name="Nordberg H.P."/>
            <person name="Cantor M.N."/>
            <person name="Hua S.X."/>
            <person name="Woyke T."/>
            <person name="Eisen J."/>
            <person name="Klenk H.-P."/>
            <person name="Klenk H.-P."/>
        </authorList>
    </citation>
    <scope>NUCLEOTIDE SEQUENCE [LARGE SCALE GENOMIC DNA]</scope>
    <source>
        <strain evidence="3 4">SP4</strain>
    </source>
</reference>
<dbReference type="HOGENOM" id="CLU_958485_0_0_2"/>
<dbReference type="RefSeq" id="WP_015320558.1">
    <property type="nucleotide sequence ID" value="NC_019974.1"/>
</dbReference>
<evidence type="ECO:0000256" key="1">
    <source>
        <dbReference type="SAM" id="Coils"/>
    </source>
</evidence>
<evidence type="ECO:0000256" key="2">
    <source>
        <dbReference type="SAM" id="MobiDB-lite"/>
    </source>
</evidence>
<keyword evidence="1" id="KW-0175">Coiled coil</keyword>
<keyword evidence="4" id="KW-1185">Reference proteome</keyword>
<evidence type="ECO:0000313" key="3">
    <source>
        <dbReference type="EMBL" id="AGB37107.1"/>
    </source>
</evidence>
<accession>L0JVP8</accession>
<dbReference type="eggNOG" id="arCOG09239">
    <property type="taxonomic scope" value="Archaea"/>
</dbReference>
<name>L0JVP8_9EURY</name>
<dbReference type="Gene3D" id="1.20.5.340">
    <property type="match status" value="1"/>
</dbReference>
<protein>
    <submittedName>
        <fullName evidence="3">Uncharacterized protein</fullName>
    </submittedName>
</protein>
<dbReference type="Proteomes" id="UP000010878">
    <property type="component" value="Chromosome"/>
</dbReference>
<feature type="compositionally biased region" description="Polar residues" evidence="2">
    <location>
        <begin position="96"/>
        <end position="110"/>
    </location>
</feature>
<gene>
    <name evidence="3" type="ORF">Natoc_1283</name>
</gene>
<dbReference type="EMBL" id="CP003929">
    <property type="protein sequence ID" value="AGB37107.1"/>
    <property type="molecule type" value="Genomic_DNA"/>
</dbReference>
<feature type="region of interest" description="Disordered" evidence="2">
    <location>
        <begin position="96"/>
        <end position="121"/>
    </location>
</feature>
<dbReference type="KEGG" id="nou:Natoc_1283"/>